<comment type="caution">
    <text evidence="2">The sequence shown here is derived from an EMBL/GenBank/DDBJ whole genome shotgun (WGS) entry which is preliminary data.</text>
</comment>
<dbReference type="EMBL" id="CACRXK020014283">
    <property type="protein sequence ID" value="CAB4026579.1"/>
    <property type="molecule type" value="Genomic_DNA"/>
</dbReference>
<dbReference type="Gene3D" id="1.20.5.170">
    <property type="match status" value="1"/>
</dbReference>
<evidence type="ECO:0000256" key="1">
    <source>
        <dbReference type="ARBA" id="ARBA00023054"/>
    </source>
</evidence>
<dbReference type="Pfam" id="PF00261">
    <property type="entry name" value="Tropomyosin"/>
    <property type="match status" value="1"/>
</dbReference>
<dbReference type="SUPFAM" id="SSF57997">
    <property type="entry name" value="Tropomyosin"/>
    <property type="match status" value="1"/>
</dbReference>
<dbReference type="OrthoDB" id="128924at2759"/>
<proteinExistence type="predicted"/>
<evidence type="ECO:0000313" key="3">
    <source>
        <dbReference type="Proteomes" id="UP001152795"/>
    </source>
</evidence>
<evidence type="ECO:0000313" key="2">
    <source>
        <dbReference type="EMBL" id="CAB4026579.1"/>
    </source>
</evidence>
<dbReference type="InterPro" id="IPR000533">
    <property type="entry name" value="Tropomyosin"/>
</dbReference>
<organism evidence="2 3">
    <name type="scientific">Paramuricea clavata</name>
    <name type="common">Red gorgonian</name>
    <name type="synonym">Violescent sea-whip</name>
    <dbReference type="NCBI Taxonomy" id="317549"/>
    <lineage>
        <taxon>Eukaryota</taxon>
        <taxon>Metazoa</taxon>
        <taxon>Cnidaria</taxon>
        <taxon>Anthozoa</taxon>
        <taxon>Octocorallia</taxon>
        <taxon>Malacalcyonacea</taxon>
        <taxon>Plexauridae</taxon>
        <taxon>Paramuricea</taxon>
    </lineage>
</organism>
<accession>A0A7D9JC74</accession>
<sequence length="259" mass="30098">MSEIVDAKLLIEQGDVVGVLKAKYFAIKEAISDAEERHTKAVAGLNEPKAKLVKALHEAELLEARIAKTKESIRVKKEALSEVKEDLGEANEEIQENKGWRAQFKERESTRVEQLEVLEDKCKDAKELLFENNRKFSEATRLLAMREFDIEAVINRRNEALEDIKEHEEMQKQSAAQMIHVEKKGGKTAERKLEKEQRIEAMASQIETTDDLTEDALRSISKLELKREYILDQINYWHEKTKKLNDEVDRMNQEDWVSY</sequence>
<keyword evidence="1" id="KW-0175">Coiled coil</keyword>
<keyword evidence="3" id="KW-1185">Reference proteome</keyword>
<reference evidence="2" key="1">
    <citation type="submission" date="2020-04" db="EMBL/GenBank/DDBJ databases">
        <authorList>
            <person name="Alioto T."/>
            <person name="Alioto T."/>
            <person name="Gomez Garrido J."/>
        </authorList>
    </citation>
    <scope>NUCLEOTIDE SEQUENCE</scope>
    <source>
        <strain evidence="2">A484AB</strain>
    </source>
</reference>
<gene>
    <name evidence="2" type="ORF">PACLA_8A049848</name>
</gene>
<name>A0A7D9JC74_PARCT</name>
<dbReference type="Proteomes" id="UP001152795">
    <property type="component" value="Unassembled WGS sequence"/>
</dbReference>
<dbReference type="AlphaFoldDB" id="A0A7D9JC74"/>
<protein>
    <submittedName>
        <fullName evidence="2">Uncharacterized protein</fullName>
    </submittedName>
</protein>